<organism evidence="2 4">
    <name type="scientific">Rotaria magnacalcarata</name>
    <dbReference type="NCBI Taxonomy" id="392030"/>
    <lineage>
        <taxon>Eukaryota</taxon>
        <taxon>Metazoa</taxon>
        <taxon>Spiralia</taxon>
        <taxon>Gnathifera</taxon>
        <taxon>Rotifera</taxon>
        <taxon>Eurotatoria</taxon>
        <taxon>Bdelloidea</taxon>
        <taxon>Philodinida</taxon>
        <taxon>Philodinidae</taxon>
        <taxon>Rotaria</taxon>
    </lineage>
</organism>
<dbReference type="Proteomes" id="UP000663842">
    <property type="component" value="Unassembled WGS sequence"/>
</dbReference>
<dbReference type="GO" id="GO:0016715">
    <property type="term" value="F:oxidoreductase activity, acting on paired donors, with incorporation or reduction of molecular oxygen, reduced ascorbate as one donor, and incorporation of one atom of oxygen"/>
    <property type="evidence" value="ECO:0007669"/>
    <property type="project" value="InterPro"/>
</dbReference>
<dbReference type="AlphaFoldDB" id="A0A820MKK3"/>
<evidence type="ECO:0000313" key="2">
    <source>
        <dbReference type="EMBL" id="CAF4375404.1"/>
    </source>
</evidence>
<dbReference type="InterPro" id="IPR036939">
    <property type="entry name" value="Cu2_ascorb_mOase_N_sf"/>
</dbReference>
<keyword evidence="1" id="KW-1133">Transmembrane helix</keyword>
<feature type="non-terminal residue" evidence="2">
    <location>
        <position position="1"/>
    </location>
</feature>
<evidence type="ECO:0000313" key="3">
    <source>
        <dbReference type="EMBL" id="CAF4677682.1"/>
    </source>
</evidence>
<evidence type="ECO:0000256" key="1">
    <source>
        <dbReference type="SAM" id="Phobius"/>
    </source>
</evidence>
<gene>
    <name evidence="3" type="ORF">SMN809_LOCUS42148</name>
    <name evidence="2" type="ORF">UXM345_LOCUS37168</name>
</gene>
<sequence>MKTIGIMNSIFFETIIRVDILIVFATIINYGFSVSVPKKGDLFTVNITMNDFQTTQEDEYAYVQYKLPDEELFIVGYLPLINMNSAHHMLTYACAQPASGDKF</sequence>
<dbReference type="GO" id="GO:0005507">
    <property type="term" value="F:copper ion binding"/>
    <property type="evidence" value="ECO:0007669"/>
    <property type="project" value="InterPro"/>
</dbReference>
<feature type="transmembrane region" description="Helical" evidence="1">
    <location>
        <begin position="6"/>
        <end position="32"/>
    </location>
</feature>
<dbReference type="InterPro" id="IPR008977">
    <property type="entry name" value="PHM/PNGase_F_dom_sf"/>
</dbReference>
<dbReference type="SUPFAM" id="SSF49742">
    <property type="entry name" value="PHM/PNGase F"/>
    <property type="match status" value="1"/>
</dbReference>
<dbReference type="Gene3D" id="2.60.120.310">
    <property type="entry name" value="Copper type II, ascorbate-dependent monooxygenase, N-terminal domain"/>
    <property type="match status" value="1"/>
</dbReference>
<accession>A0A820MKK3</accession>
<name>A0A820MKK3_9BILA</name>
<evidence type="ECO:0000313" key="4">
    <source>
        <dbReference type="Proteomes" id="UP000663842"/>
    </source>
</evidence>
<reference evidence="2" key="1">
    <citation type="submission" date="2021-02" db="EMBL/GenBank/DDBJ databases">
        <authorList>
            <person name="Nowell W R."/>
        </authorList>
    </citation>
    <scope>NUCLEOTIDE SEQUENCE</scope>
</reference>
<dbReference type="EMBL" id="CAJOBI010120869">
    <property type="protein sequence ID" value="CAF4677682.1"/>
    <property type="molecule type" value="Genomic_DNA"/>
</dbReference>
<keyword evidence="1" id="KW-0812">Transmembrane</keyword>
<proteinExistence type="predicted"/>
<protein>
    <submittedName>
        <fullName evidence="2">Uncharacterized protein</fullName>
    </submittedName>
</protein>
<comment type="caution">
    <text evidence="2">The sequence shown here is derived from an EMBL/GenBank/DDBJ whole genome shotgun (WGS) entry which is preliminary data.</text>
</comment>
<dbReference type="EMBL" id="CAJOBF010019380">
    <property type="protein sequence ID" value="CAF4375404.1"/>
    <property type="molecule type" value="Genomic_DNA"/>
</dbReference>
<dbReference type="Proteomes" id="UP000676336">
    <property type="component" value="Unassembled WGS sequence"/>
</dbReference>
<keyword evidence="1" id="KW-0472">Membrane</keyword>